<dbReference type="GO" id="GO:0043565">
    <property type="term" value="F:sequence-specific DNA binding"/>
    <property type="evidence" value="ECO:0007669"/>
    <property type="project" value="InterPro"/>
</dbReference>
<gene>
    <name evidence="5" type="ORF">PRIO_2311</name>
</gene>
<dbReference type="KEGG" id="pri:PRIO_2311"/>
<dbReference type="SMART" id="SM00342">
    <property type="entry name" value="HTH_ARAC"/>
    <property type="match status" value="1"/>
</dbReference>
<dbReference type="STRING" id="483937.AMQ84_10270"/>
<dbReference type="PANTHER" id="PTHR43280">
    <property type="entry name" value="ARAC-FAMILY TRANSCRIPTIONAL REGULATOR"/>
    <property type="match status" value="1"/>
</dbReference>
<dbReference type="HOGENOM" id="CLU_000445_88_3_9"/>
<dbReference type="Pfam" id="PF12833">
    <property type="entry name" value="HTH_18"/>
    <property type="match status" value="1"/>
</dbReference>
<dbReference type="PRINTS" id="PR00032">
    <property type="entry name" value="HTHARAC"/>
</dbReference>
<dbReference type="InterPro" id="IPR037923">
    <property type="entry name" value="HTH-like"/>
</dbReference>
<keyword evidence="2" id="KW-0238">DNA-binding</keyword>
<dbReference type="Proteomes" id="UP000033163">
    <property type="component" value="Chromosome I"/>
</dbReference>
<dbReference type="SUPFAM" id="SSF51215">
    <property type="entry name" value="Regulatory protein AraC"/>
    <property type="match status" value="1"/>
</dbReference>
<dbReference type="GO" id="GO:0003700">
    <property type="term" value="F:DNA-binding transcription factor activity"/>
    <property type="evidence" value="ECO:0007669"/>
    <property type="project" value="InterPro"/>
</dbReference>
<reference evidence="6" key="1">
    <citation type="submission" date="2015-03" db="EMBL/GenBank/DDBJ databases">
        <authorList>
            <person name="Wibberg D."/>
        </authorList>
    </citation>
    <scope>NUCLEOTIDE SEQUENCE [LARGE SCALE GENOMIC DNA]</scope>
</reference>
<dbReference type="InterPro" id="IPR020449">
    <property type="entry name" value="Tscrpt_reg_AraC-type_HTH"/>
</dbReference>
<evidence type="ECO:0000313" key="5">
    <source>
        <dbReference type="EMBL" id="CQR54720.1"/>
    </source>
</evidence>
<keyword evidence="1" id="KW-0805">Transcription regulation</keyword>
<dbReference type="RefSeq" id="WP_020429213.1">
    <property type="nucleotide sequence ID" value="NZ_AGBD01000795.1"/>
</dbReference>
<sequence>MTSLTSPNHKYHIEEGRYSIQHMKRKGITAMPRPHSHDLTELYYLKQGERVYFVDDRVITVHKGELILISSRELHSTASSEIAEFERILINYDPALLPPSLQNEAIWFQGRGYRLFKLNLREQDEAESLMSRMLEECRLQRSYYETSIITLFTELMILLQRSENISQAGGTKHPLHHLVTDVATYIRDHHREALTLEATASNFYISPSYLSRVFHRLTGFHFREYIVHVRVREAERLLAGSTGKIQEIASAVGFEHLSHFNKTFKKSTGLTPLQYRKEARSHPSRKVKTDFHHP</sequence>
<dbReference type="InterPro" id="IPR018062">
    <property type="entry name" value="HTH_AraC-typ_CS"/>
</dbReference>
<dbReference type="PANTHER" id="PTHR43280:SF28">
    <property type="entry name" value="HTH-TYPE TRANSCRIPTIONAL ACTIVATOR RHAS"/>
    <property type="match status" value="1"/>
</dbReference>
<evidence type="ECO:0000259" key="4">
    <source>
        <dbReference type="PROSITE" id="PS01124"/>
    </source>
</evidence>
<proteinExistence type="predicted"/>
<evidence type="ECO:0000256" key="3">
    <source>
        <dbReference type="ARBA" id="ARBA00023163"/>
    </source>
</evidence>
<dbReference type="InterPro" id="IPR014710">
    <property type="entry name" value="RmlC-like_jellyroll"/>
</dbReference>
<evidence type="ECO:0000256" key="2">
    <source>
        <dbReference type="ARBA" id="ARBA00023125"/>
    </source>
</evidence>
<dbReference type="Gene3D" id="2.60.120.10">
    <property type="entry name" value="Jelly Rolls"/>
    <property type="match status" value="1"/>
</dbReference>
<dbReference type="AlphaFoldDB" id="A0A0E4CVZ8"/>
<evidence type="ECO:0000313" key="6">
    <source>
        <dbReference type="Proteomes" id="UP000033163"/>
    </source>
</evidence>
<feature type="domain" description="HTH araC/xylS-type" evidence="4">
    <location>
        <begin position="180"/>
        <end position="278"/>
    </location>
</feature>
<name>A0A0E4CVZ8_9BACL</name>
<organism evidence="5 6">
    <name type="scientific">Paenibacillus riograndensis SBR5</name>
    <dbReference type="NCBI Taxonomy" id="1073571"/>
    <lineage>
        <taxon>Bacteria</taxon>
        <taxon>Bacillati</taxon>
        <taxon>Bacillota</taxon>
        <taxon>Bacilli</taxon>
        <taxon>Bacillales</taxon>
        <taxon>Paenibacillaceae</taxon>
        <taxon>Paenibacillus</taxon>
        <taxon>Paenibacillus sonchi group</taxon>
    </lineage>
</organism>
<dbReference type="SUPFAM" id="SSF46689">
    <property type="entry name" value="Homeodomain-like"/>
    <property type="match status" value="2"/>
</dbReference>
<dbReference type="PROSITE" id="PS01124">
    <property type="entry name" value="HTH_ARAC_FAMILY_2"/>
    <property type="match status" value="1"/>
</dbReference>
<protein>
    <submittedName>
        <fullName evidence="5">Transcriptional regulator, AraC family</fullName>
    </submittedName>
</protein>
<evidence type="ECO:0000256" key="1">
    <source>
        <dbReference type="ARBA" id="ARBA00023015"/>
    </source>
</evidence>
<dbReference type="PATRIC" id="fig|1073571.4.peg.2455"/>
<dbReference type="EMBL" id="LN831776">
    <property type="protein sequence ID" value="CQR54720.1"/>
    <property type="molecule type" value="Genomic_DNA"/>
</dbReference>
<dbReference type="InterPro" id="IPR003313">
    <property type="entry name" value="AraC-bd"/>
</dbReference>
<dbReference type="InterPro" id="IPR009057">
    <property type="entry name" value="Homeodomain-like_sf"/>
</dbReference>
<keyword evidence="3" id="KW-0804">Transcription</keyword>
<dbReference type="PROSITE" id="PS00041">
    <property type="entry name" value="HTH_ARAC_FAMILY_1"/>
    <property type="match status" value="1"/>
</dbReference>
<dbReference type="InterPro" id="IPR018060">
    <property type="entry name" value="HTH_AraC"/>
</dbReference>
<accession>A0A0E4CVZ8</accession>
<dbReference type="Gene3D" id="1.10.10.60">
    <property type="entry name" value="Homeodomain-like"/>
    <property type="match status" value="2"/>
</dbReference>
<dbReference type="Pfam" id="PF02311">
    <property type="entry name" value="AraC_binding"/>
    <property type="match status" value="1"/>
</dbReference>